<dbReference type="InterPro" id="IPR012337">
    <property type="entry name" value="RNaseH-like_sf"/>
</dbReference>
<dbReference type="Proteomes" id="UP001652625">
    <property type="component" value="Chromosome 02"/>
</dbReference>
<reference evidence="4" key="2">
    <citation type="submission" date="2025-08" db="UniProtKB">
        <authorList>
            <consortium name="RefSeq"/>
        </authorList>
    </citation>
    <scope>IDENTIFICATION</scope>
</reference>
<organism evidence="3 4">
    <name type="scientific">Hydra vulgaris</name>
    <name type="common">Hydra</name>
    <name type="synonym">Hydra attenuata</name>
    <dbReference type="NCBI Taxonomy" id="6087"/>
    <lineage>
        <taxon>Eukaryota</taxon>
        <taxon>Metazoa</taxon>
        <taxon>Cnidaria</taxon>
        <taxon>Hydrozoa</taxon>
        <taxon>Hydroidolina</taxon>
        <taxon>Anthoathecata</taxon>
        <taxon>Aplanulata</taxon>
        <taxon>Hydridae</taxon>
        <taxon>Hydra</taxon>
    </lineage>
</organism>
<dbReference type="RefSeq" id="XP_065645790.1">
    <property type="nucleotide sequence ID" value="XM_065789718.1"/>
</dbReference>
<proteinExistence type="predicted"/>
<protein>
    <submittedName>
        <fullName evidence="4">Uncharacterized protein LOC136076244</fullName>
    </submittedName>
</protein>
<accession>A0ABM4BA91</accession>
<dbReference type="InterPro" id="IPR036397">
    <property type="entry name" value="RNaseH_sf"/>
</dbReference>
<dbReference type="Pfam" id="PF08398">
    <property type="entry name" value="Phospholip_A2_4"/>
    <property type="match status" value="1"/>
</dbReference>
<reference evidence="3" key="1">
    <citation type="submission" date="2025-05" db="UniProtKB">
        <authorList>
            <consortium name="RefSeq"/>
        </authorList>
    </citation>
    <scope>NUCLEOTIDE SEQUENCE [LARGE SCALE GENOMIC DNA]</scope>
</reference>
<dbReference type="SUPFAM" id="SSF53098">
    <property type="entry name" value="Ribonuclease H-like"/>
    <property type="match status" value="1"/>
</dbReference>
<gene>
    <name evidence="4" type="primary">LOC136076244</name>
</gene>
<evidence type="ECO:0000256" key="1">
    <source>
        <dbReference type="SAM" id="Coils"/>
    </source>
</evidence>
<dbReference type="InterPro" id="IPR013607">
    <property type="entry name" value="Phospholipase_A2-like"/>
</dbReference>
<dbReference type="PANTHER" id="PTHR46585">
    <property type="entry name" value="INTEGRASE CORE DOMAIN CONTAINING PROTEIN"/>
    <property type="match status" value="1"/>
</dbReference>
<dbReference type="PANTHER" id="PTHR46585:SF1">
    <property type="entry name" value="CHROMO DOMAIN-CONTAINING PROTEIN"/>
    <property type="match status" value="1"/>
</dbReference>
<keyword evidence="3" id="KW-1185">Reference proteome</keyword>
<dbReference type="GeneID" id="136076244"/>
<feature type="domain" description="Integrase catalytic" evidence="2">
    <location>
        <begin position="93"/>
        <end position="247"/>
    </location>
</feature>
<feature type="coiled-coil region" evidence="1">
    <location>
        <begin position="314"/>
        <end position="348"/>
    </location>
</feature>
<dbReference type="InterPro" id="IPR001584">
    <property type="entry name" value="Integrase_cat-core"/>
</dbReference>
<evidence type="ECO:0000313" key="4">
    <source>
        <dbReference type="RefSeq" id="XP_065645790.1"/>
    </source>
</evidence>
<dbReference type="Gene3D" id="3.30.420.10">
    <property type="entry name" value="Ribonuclease H-like superfamily/Ribonuclease H"/>
    <property type="match status" value="1"/>
</dbReference>
<name>A0ABM4BA91_HYDVU</name>
<sequence>MRESLLLTHKEWSKPIDRVDNAAYHHDLAYQHFTDTANRNLADRIMIEEMDAIKNPTTREKIERGIIKPIIASKANEKVKEKNVKWSDELANELHRPVIKHFRKRKVIANGIDEIWAADLVDMQSFSKFNNGIKYLLMNKTGVDVENDLNKIFKERKCRKLWVDKGQEFYNKHVKALGVELYSTENEEKSCVVERWNRTMKEKMFKYFSANSTRKYIDVLDEMVNKYNNTRHSSIKMTPGKASDEKNKNIVWLNLNGNARSETVRPKFSINDRVRITKKKTTFEKGYTPRWTEEVFTISLIQYTDPPTYKITDNNGEEIQRTFYEQELQKTNQEIFRIEKVIRKLKNKSPVNWYRYPESFNSWVDNKELIDLSDP</sequence>
<dbReference type="PROSITE" id="PS50994">
    <property type="entry name" value="INTEGRASE"/>
    <property type="match status" value="1"/>
</dbReference>
<evidence type="ECO:0000259" key="2">
    <source>
        <dbReference type="PROSITE" id="PS50994"/>
    </source>
</evidence>
<evidence type="ECO:0000313" key="3">
    <source>
        <dbReference type="Proteomes" id="UP001652625"/>
    </source>
</evidence>
<keyword evidence="1" id="KW-0175">Coiled coil</keyword>